<name>A0A5J5L169_9MICC</name>
<dbReference type="PANTHER" id="PTHR43685">
    <property type="entry name" value="GLYCOSYLTRANSFERASE"/>
    <property type="match status" value="1"/>
</dbReference>
<dbReference type="AlphaFoldDB" id="A0A5J5L169"/>
<reference evidence="6 7" key="1">
    <citation type="submission" date="2019-05" db="EMBL/GenBank/DDBJ databases">
        <title>Kocuria coralli sp. nov., a novel actinobacterium isolated from coral reef seawater.</title>
        <authorList>
            <person name="Li J."/>
        </authorList>
    </citation>
    <scope>NUCLEOTIDE SEQUENCE [LARGE SCALE GENOMIC DNA]</scope>
    <source>
        <strain evidence="6 7">SCSIO 13007</strain>
    </source>
</reference>
<dbReference type="InterPro" id="IPR001173">
    <property type="entry name" value="Glyco_trans_2-like"/>
</dbReference>
<feature type="domain" description="Glycosyltransferase 2-like" evidence="5">
    <location>
        <begin position="357"/>
        <end position="524"/>
    </location>
</feature>
<evidence type="ECO:0000259" key="5">
    <source>
        <dbReference type="Pfam" id="PF00535"/>
    </source>
</evidence>
<feature type="domain" description="Glycosyltransferase 2-like" evidence="5">
    <location>
        <begin position="10"/>
        <end position="145"/>
    </location>
</feature>
<keyword evidence="3 6" id="KW-0808">Transferase</keyword>
<comment type="similarity">
    <text evidence="1">Belongs to the glycosyltransferase 2 family.</text>
</comment>
<dbReference type="PANTHER" id="PTHR43685:SF5">
    <property type="entry name" value="GLYCOSYLTRANSFERASE EPSE-RELATED"/>
    <property type="match status" value="1"/>
</dbReference>
<gene>
    <name evidence="6" type="ORF">FCK90_01125</name>
</gene>
<keyword evidence="2" id="KW-0328">Glycosyltransferase</keyword>
<dbReference type="InterPro" id="IPR050834">
    <property type="entry name" value="Glycosyltransf_2"/>
</dbReference>
<evidence type="ECO:0000256" key="3">
    <source>
        <dbReference type="ARBA" id="ARBA00022679"/>
    </source>
</evidence>
<evidence type="ECO:0000313" key="7">
    <source>
        <dbReference type="Proteomes" id="UP000325957"/>
    </source>
</evidence>
<dbReference type="OrthoDB" id="7665907at2"/>
<dbReference type="Pfam" id="PF00535">
    <property type="entry name" value="Glycos_transf_2"/>
    <property type="match status" value="2"/>
</dbReference>
<dbReference type="GO" id="GO:0016757">
    <property type="term" value="F:glycosyltransferase activity"/>
    <property type="evidence" value="ECO:0007669"/>
    <property type="project" value="UniProtKB-KW"/>
</dbReference>
<dbReference type="Gene3D" id="3.90.550.10">
    <property type="entry name" value="Spore Coat Polysaccharide Biosynthesis Protein SpsA, Chain A"/>
    <property type="match status" value="2"/>
</dbReference>
<keyword evidence="7" id="KW-1185">Reference proteome</keyword>
<evidence type="ECO:0000256" key="2">
    <source>
        <dbReference type="ARBA" id="ARBA00022676"/>
    </source>
</evidence>
<proteinExistence type="inferred from homology"/>
<evidence type="ECO:0000256" key="1">
    <source>
        <dbReference type="ARBA" id="ARBA00006739"/>
    </source>
</evidence>
<dbReference type="RefSeq" id="WP_158032456.1">
    <property type="nucleotide sequence ID" value="NZ_ML708610.1"/>
</dbReference>
<dbReference type="EMBL" id="SZWF01000001">
    <property type="protein sequence ID" value="KAA9395649.1"/>
    <property type="molecule type" value="Genomic_DNA"/>
</dbReference>
<accession>A0A5J5L169</accession>
<protein>
    <submittedName>
        <fullName evidence="6">Glycosyltransferase</fullName>
    </submittedName>
</protein>
<evidence type="ECO:0000256" key="4">
    <source>
        <dbReference type="SAM" id="MobiDB-lite"/>
    </source>
</evidence>
<dbReference type="SUPFAM" id="SSF53448">
    <property type="entry name" value="Nucleotide-diphospho-sugar transferases"/>
    <property type="match status" value="2"/>
</dbReference>
<dbReference type="InterPro" id="IPR029044">
    <property type="entry name" value="Nucleotide-diphossugar_trans"/>
</dbReference>
<feature type="region of interest" description="Disordered" evidence="4">
    <location>
        <begin position="321"/>
        <end position="346"/>
    </location>
</feature>
<dbReference type="Proteomes" id="UP000325957">
    <property type="component" value="Unassembled WGS sequence"/>
</dbReference>
<evidence type="ECO:0000313" key="6">
    <source>
        <dbReference type="EMBL" id="KAA9395649.1"/>
    </source>
</evidence>
<organism evidence="6 7">
    <name type="scientific">Kocuria coralli</name>
    <dbReference type="NCBI Taxonomy" id="1461025"/>
    <lineage>
        <taxon>Bacteria</taxon>
        <taxon>Bacillati</taxon>
        <taxon>Actinomycetota</taxon>
        <taxon>Actinomycetes</taxon>
        <taxon>Micrococcales</taxon>
        <taxon>Micrococcaceae</taxon>
        <taxon>Kocuria</taxon>
    </lineage>
</organism>
<sequence>MSSTPRVVAVVVSFNRRVLLESTLRGILGGRLVPETVVVVDNASSDGSVEFIKSFTAQHEATGAPGRIELITLSRNVGGAGGFTVGIDQAANVHGADLIWVMDDDTEPLAETLDAAVTAWRDYDPEGARRPVFVASKVLWTDGSEHPMNSMIERIGAGRDRKARAAAVNGRAIRSGSFVSLLMDGDAVRAAGLPIADYFIWNDDFEFSTRLARWEDAIQAPASRVMHHTKQADNTDADPGPRLYNDVRNKLWVFTRSTSLAPWEKVLYGGATARLWIRTFRRADDRSAVVRRLLAGARDAIKPPRSNQEVLAGVWQLTGSRVKPGPPRAQSADRAQVTAGEAGDDAPALDPAAAEFSLLMPVYHGDTPERFHRAVVSSTLEQVRPPSEIVIVRDGPLPAQLQEELDTLTHRLRTANPPIAVVREDLAVNTGLTHALRTGLRLCSHDIVARADADDVSYPQRFALQLPLIEAGADVVGAGMDEIGDDESVKLARREAPVGEEKIRSVAKLRNPVSHPTVVMRRSAALAVGGYEYVPLAEDYWLWVRMMRAGADVRNIAEPLVGYRVSGGAYQRRGGPYVFRAELQLQSRLRGIGHLSFLEWARNVAVRGGYRFVPRRVRERAYRFMVGA</sequence>
<comment type="caution">
    <text evidence="6">The sequence shown here is derived from an EMBL/GenBank/DDBJ whole genome shotgun (WGS) entry which is preliminary data.</text>
</comment>